<dbReference type="EMBL" id="CAEQ01002058">
    <property type="protein sequence ID" value="CCD15795.1"/>
    <property type="molecule type" value="Genomic_DNA"/>
</dbReference>
<name>F9WES9_TRYCI</name>
<protein>
    <submittedName>
        <fullName evidence="1">WGS project CAEQ00000000 data, annotated contig 309</fullName>
    </submittedName>
</protein>
<comment type="caution">
    <text evidence="1">The sequence shown here is derived from an EMBL/GenBank/DDBJ whole genome shotgun (WGS) entry which is preliminary data.</text>
</comment>
<feature type="non-terminal residue" evidence="1">
    <location>
        <position position="225"/>
    </location>
</feature>
<dbReference type="VEuPathDB" id="TriTrypDB:TcIL3000_0_08060"/>
<gene>
    <name evidence="1" type="ORF">TCIL3000_0_08060</name>
</gene>
<reference evidence="1 2" key="2">
    <citation type="journal article" date="2012" name="Proc. Natl. Acad. Sci. U.S.A.">
        <title>Antigenic diversity is generated by distinct evolutionary mechanisms in African trypanosome species.</title>
        <authorList>
            <person name="Jackson A.P."/>
            <person name="Berry A."/>
            <person name="Aslett M."/>
            <person name="Allison H.C."/>
            <person name="Burton P."/>
            <person name="Vavrova-Anderson J."/>
            <person name="Brown R."/>
            <person name="Browne H."/>
            <person name="Corton N."/>
            <person name="Hauser H."/>
            <person name="Gamble J."/>
            <person name="Gilderthorp R."/>
            <person name="Marcello L."/>
            <person name="McQuillan J."/>
            <person name="Otto T.D."/>
            <person name="Quail M.A."/>
            <person name="Sanders M.J."/>
            <person name="van Tonder A."/>
            <person name="Ginger M.L."/>
            <person name="Field M.C."/>
            <person name="Barry J.D."/>
            <person name="Hertz-Fowler C."/>
            <person name="Berriman M."/>
        </authorList>
    </citation>
    <scope>NUCLEOTIDE SEQUENCE [LARGE SCALE GENOMIC DNA]</scope>
    <source>
        <strain evidence="1 2">IL3000</strain>
    </source>
</reference>
<evidence type="ECO:0000313" key="2">
    <source>
        <dbReference type="Proteomes" id="UP000000702"/>
    </source>
</evidence>
<keyword evidence="2" id="KW-1185">Reference proteome</keyword>
<sequence>MTFLPVLFATRVPEPLALLNGLSAAQDIPEEGKIMDDESFTCVVSPCGTIKECFERLMREQPPSLENNNNNNVEGRTWSMLIPRKEFVKDMLQPFLRSYSQSRVADGVGNGPPHTDIACGYLPTVVRPSSDTTLCSVPSCFGCGEWSAVWNQFERDVHRETLVVGGVECRTAEEGLRHLSKLIEDAHDEIYPGDVGGAESKNPERAQRKQLPFQIGSLKNFFEKI</sequence>
<reference evidence="2" key="1">
    <citation type="submission" date="2011-07" db="EMBL/GenBank/DDBJ databases">
        <title>Divergent evolution of antigenic variation in African trypanosomes.</title>
        <authorList>
            <person name="Jackson A.P."/>
            <person name="Berry A."/>
            <person name="Allison H.C."/>
            <person name="Burton P."/>
            <person name="Anderson J."/>
            <person name="Aslett M."/>
            <person name="Brown R."/>
            <person name="Corton N."/>
            <person name="Harris D."/>
            <person name="Hauser H."/>
            <person name="Gamble J."/>
            <person name="Gilderthorp R."/>
            <person name="McQuillan J."/>
            <person name="Quail M.A."/>
            <person name="Sanders M."/>
            <person name="Van Tonder A."/>
            <person name="Ginger M.L."/>
            <person name="Donelson J.E."/>
            <person name="Field M.C."/>
            <person name="Barry J.D."/>
            <person name="Berriman M."/>
            <person name="Hertz-Fowler C."/>
        </authorList>
    </citation>
    <scope>NUCLEOTIDE SEQUENCE [LARGE SCALE GENOMIC DNA]</scope>
    <source>
        <strain evidence="2">IL3000</strain>
    </source>
</reference>
<proteinExistence type="predicted"/>
<dbReference type="Proteomes" id="UP000000702">
    <property type="component" value="Unassembled WGS sequence"/>
</dbReference>
<organism evidence="1 2">
    <name type="scientific">Trypanosoma congolense (strain IL3000)</name>
    <dbReference type="NCBI Taxonomy" id="1068625"/>
    <lineage>
        <taxon>Eukaryota</taxon>
        <taxon>Discoba</taxon>
        <taxon>Euglenozoa</taxon>
        <taxon>Kinetoplastea</taxon>
        <taxon>Metakinetoplastina</taxon>
        <taxon>Trypanosomatida</taxon>
        <taxon>Trypanosomatidae</taxon>
        <taxon>Trypanosoma</taxon>
        <taxon>Nannomonas</taxon>
    </lineage>
</organism>
<dbReference type="AlphaFoldDB" id="F9WES9"/>
<evidence type="ECO:0000313" key="1">
    <source>
        <dbReference type="EMBL" id="CCD15795.1"/>
    </source>
</evidence>
<accession>F9WES9</accession>